<feature type="compositionally biased region" description="Basic and acidic residues" evidence="1">
    <location>
        <begin position="104"/>
        <end position="113"/>
    </location>
</feature>
<dbReference type="InterPro" id="IPR051781">
    <property type="entry name" value="Metallo-dep_Hydrolase"/>
</dbReference>
<dbReference type="InterPro" id="IPR032466">
    <property type="entry name" value="Metal_Hydrolase"/>
</dbReference>
<feature type="chain" id="PRO_5020805850" evidence="2">
    <location>
        <begin position="21"/>
        <end position="564"/>
    </location>
</feature>
<dbReference type="OrthoDB" id="1393708at2"/>
<accession>A0A4R6TB90</accession>
<gene>
    <name evidence="4" type="ORF">DFQ04_0540</name>
</gene>
<dbReference type="PANTHER" id="PTHR43135:SF3">
    <property type="entry name" value="ALPHA-D-RIBOSE 1-METHYLPHOSPHONATE 5-TRIPHOSPHATE DIPHOSPHATASE"/>
    <property type="match status" value="1"/>
</dbReference>
<keyword evidence="5" id="KW-1185">Reference proteome</keyword>
<dbReference type="InterPro" id="IPR011059">
    <property type="entry name" value="Metal-dep_hydrolase_composite"/>
</dbReference>
<dbReference type="AlphaFoldDB" id="A0A4R6TB90"/>
<feature type="region of interest" description="Disordered" evidence="1">
    <location>
        <begin position="103"/>
        <end position="126"/>
    </location>
</feature>
<evidence type="ECO:0000259" key="3">
    <source>
        <dbReference type="Pfam" id="PF01979"/>
    </source>
</evidence>
<comment type="caution">
    <text evidence="4">The sequence shown here is derived from an EMBL/GenBank/DDBJ whole genome shotgun (WGS) entry which is preliminary data.</text>
</comment>
<dbReference type="SUPFAM" id="SSF51338">
    <property type="entry name" value="Composite domain of metallo-dependent hydrolases"/>
    <property type="match status" value="1"/>
</dbReference>
<evidence type="ECO:0000313" key="4">
    <source>
        <dbReference type="EMBL" id="TDQ18734.1"/>
    </source>
</evidence>
<feature type="signal peptide" evidence="2">
    <location>
        <begin position="1"/>
        <end position="20"/>
    </location>
</feature>
<organism evidence="4 5">
    <name type="scientific">Algoriphagus boseongensis</name>
    <dbReference type="NCBI Taxonomy" id="1442587"/>
    <lineage>
        <taxon>Bacteria</taxon>
        <taxon>Pseudomonadati</taxon>
        <taxon>Bacteroidota</taxon>
        <taxon>Cytophagia</taxon>
        <taxon>Cytophagales</taxon>
        <taxon>Cyclobacteriaceae</taxon>
        <taxon>Algoriphagus</taxon>
    </lineage>
</organism>
<evidence type="ECO:0000256" key="2">
    <source>
        <dbReference type="SAM" id="SignalP"/>
    </source>
</evidence>
<dbReference type="RefSeq" id="WP_133552405.1">
    <property type="nucleotide sequence ID" value="NZ_SNYF01000005.1"/>
</dbReference>
<sequence length="564" mass="59563">MKKNFLKAGFLGLLVSVVFAQSSLAQSDPSGKRRVTGTYAITNATLFSSPGQQGSKGTILIKDGVILGVGSGVQIPKEARVIAGDSLYVYPGFIDGAGNMGVTRPKDPERPKDMVSSNPPDEIAGITPWRSVTDQYSASASMVNDWRKAGFTISQVFPEGGMIPGKGAIMVLGDADGNNLIQLNSALSANFRGSRGMYPATAVGVMAKFREVYQNSSLALEHEKLFASTSGVKRPQITPTQSGMAAVIQKQIPVIFTTSNDLEVRRAISLQKELGFKLVLTGLENYEPVIDLIKSSNTPVLIKLEIPDDKAIKGQKEEGVTEATKAQYARVKEAYDKSLKQASLLEKAGIPFAFTTVDAKAGDAHKALKSMIENGLSEKAALAALTTNAASILGISRMAGTIEKGKMANFVLLTDTLFTENAQVKHVIADGYVFDFEVKKKAATNGKTENSGAIKVEGVWEYTSETPAGASGGELVIKKEGTGYSGTITYDDPAGTGKASSPIKNVTLSGSNMSFEFDVNAGGMSLTVTVTGEITGNTMDGSMSIAQFGSFPLSAKLASPSRNN</sequence>
<dbReference type="GO" id="GO:0016810">
    <property type="term" value="F:hydrolase activity, acting on carbon-nitrogen (but not peptide) bonds"/>
    <property type="evidence" value="ECO:0007669"/>
    <property type="project" value="InterPro"/>
</dbReference>
<protein>
    <submittedName>
        <fullName evidence="4">Imidazolonepropionase-like amidohydrolase</fullName>
    </submittedName>
</protein>
<dbReference type="SUPFAM" id="SSF51556">
    <property type="entry name" value="Metallo-dependent hydrolases"/>
    <property type="match status" value="1"/>
</dbReference>
<proteinExistence type="predicted"/>
<dbReference type="InterPro" id="IPR006680">
    <property type="entry name" value="Amidohydro-rel"/>
</dbReference>
<dbReference type="Gene3D" id="3.20.20.140">
    <property type="entry name" value="Metal-dependent hydrolases"/>
    <property type="match status" value="1"/>
</dbReference>
<evidence type="ECO:0000256" key="1">
    <source>
        <dbReference type="SAM" id="MobiDB-lite"/>
    </source>
</evidence>
<reference evidence="4 5" key="1">
    <citation type="submission" date="2019-03" db="EMBL/GenBank/DDBJ databases">
        <title>Genomic Encyclopedia of Type Strains, Phase III (KMG-III): the genomes of soil and plant-associated and newly described type strains.</title>
        <authorList>
            <person name="Whitman W."/>
        </authorList>
    </citation>
    <scope>NUCLEOTIDE SEQUENCE [LARGE SCALE GENOMIC DNA]</scope>
    <source>
        <strain evidence="4 5">CECT 8446</strain>
    </source>
</reference>
<evidence type="ECO:0000313" key="5">
    <source>
        <dbReference type="Proteomes" id="UP000294535"/>
    </source>
</evidence>
<name>A0A4R6TB90_9BACT</name>
<dbReference type="EMBL" id="SNYF01000005">
    <property type="protein sequence ID" value="TDQ18734.1"/>
    <property type="molecule type" value="Genomic_DNA"/>
</dbReference>
<dbReference type="Pfam" id="PF01979">
    <property type="entry name" value="Amidohydro_1"/>
    <property type="match status" value="1"/>
</dbReference>
<keyword evidence="4" id="KW-0378">Hydrolase</keyword>
<feature type="domain" description="Amidohydrolase-related" evidence="3">
    <location>
        <begin position="342"/>
        <end position="431"/>
    </location>
</feature>
<dbReference type="Proteomes" id="UP000294535">
    <property type="component" value="Unassembled WGS sequence"/>
</dbReference>
<keyword evidence="2" id="KW-0732">Signal</keyword>
<dbReference type="PANTHER" id="PTHR43135">
    <property type="entry name" value="ALPHA-D-RIBOSE 1-METHYLPHOSPHONATE 5-TRIPHOSPHATE DIPHOSPHATASE"/>
    <property type="match status" value="1"/>
</dbReference>